<protein>
    <submittedName>
        <fullName evidence="4">tRNA (Cmo5U34)-methyltransferase</fullName>
    </submittedName>
</protein>
<dbReference type="SUPFAM" id="SSF53335">
    <property type="entry name" value="S-adenosyl-L-methionine-dependent methyltransferases"/>
    <property type="match status" value="1"/>
</dbReference>
<dbReference type="InterPro" id="IPR041698">
    <property type="entry name" value="Methyltransf_25"/>
</dbReference>
<proteinExistence type="inferred from homology"/>
<dbReference type="InterPro" id="IPR029063">
    <property type="entry name" value="SAM-dependent_MTases_sf"/>
</dbReference>
<evidence type="ECO:0000313" key="4">
    <source>
        <dbReference type="EMBL" id="VAW85716.1"/>
    </source>
</evidence>
<dbReference type="GO" id="GO:0032259">
    <property type="term" value="P:methylation"/>
    <property type="evidence" value="ECO:0007669"/>
    <property type="project" value="UniProtKB-KW"/>
</dbReference>
<reference evidence="4" key="1">
    <citation type="submission" date="2018-06" db="EMBL/GenBank/DDBJ databases">
        <authorList>
            <person name="Zhirakovskaya E."/>
        </authorList>
    </citation>
    <scope>NUCLEOTIDE SEQUENCE</scope>
</reference>
<accession>A0A3B0ZYR2</accession>
<dbReference type="AlphaFoldDB" id="A0A3B0ZYR2"/>
<dbReference type="PANTHER" id="PTHR43861:SF2">
    <property type="entry name" value="CARBOXY-S-ADENOSYL-L-METHIONINE SYNTHASE"/>
    <property type="match status" value="1"/>
</dbReference>
<dbReference type="NCBIfam" id="TIGR00740">
    <property type="entry name" value="carboxy-S-adenosyl-L-methionine synthase CmoA"/>
    <property type="match status" value="1"/>
</dbReference>
<dbReference type="CDD" id="cd02440">
    <property type="entry name" value="AdoMet_MTases"/>
    <property type="match status" value="1"/>
</dbReference>
<keyword evidence="2" id="KW-0949">S-adenosyl-L-methionine</keyword>
<feature type="domain" description="Methyltransferase" evidence="3">
    <location>
        <begin position="66"/>
        <end position="162"/>
    </location>
</feature>
<dbReference type="PIRSF" id="PIRSF006325">
    <property type="entry name" value="MeTrfase_bac"/>
    <property type="match status" value="1"/>
</dbReference>
<sequence>MTKPPDHHDNLYAEALSKIPGFEFDAEVAQVFEDMINRSVPGYREIISIIGILSQRYAQANSICYDLGCSLGAAILAMRANIPYKNCKIVGVDSSLPMLTRCKNLLAQQDSTIDYMLACADIQKIRFDHASMVILNFTLQFIPPAGRINLLQSIYNDLKPGGVLILSEKIAFETEPQNDLINFIHYEFKKTNGYSALEISQKRSALDNVLVPDTLAEHQARLGKAGFKQIYIYYQNLNFMSLIAIK</sequence>
<dbReference type="PANTHER" id="PTHR43861">
    <property type="entry name" value="TRANS-ACONITATE 2-METHYLTRANSFERASE-RELATED"/>
    <property type="match status" value="1"/>
</dbReference>
<evidence type="ECO:0000256" key="1">
    <source>
        <dbReference type="ARBA" id="ARBA00022679"/>
    </source>
</evidence>
<evidence type="ECO:0000259" key="3">
    <source>
        <dbReference type="Pfam" id="PF13649"/>
    </source>
</evidence>
<dbReference type="HAMAP" id="MF_01589">
    <property type="entry name" value="Cx_SAM_synthase"/>
    <property type="match status" value="1"/>
</dbReference>
<dbReference type="InterPro" id="IPR005271">
    <property type="entry name" value="CmoA"/>
</dbReference>
<evidence type="ECO:0000256" key="2">
    <source>
        <dbReference type="ARBA" id="ARBA00022691"/>
    </source>
</evidence>
<name>A0A3B0ZYR2_9ZZZZ</name>
<dbReference type="Pfam" id="PF13649">
    <property type="entry name" value="Methyltransf_25"/>
    <property type="match status" value="1"/>
</dbReference>
<dbReference type="EMBL" id="UOFO01000077">
    <property type="protein sequence ID" value="VAW85716.1"/>
    <property type="molecule type" value="Genomic_DNA"/>
</dbReference>
<organism evidence="4">
    <name type="scientific">hydrothermal vent metagenome</name>
    <dbReference type="NCBI Taxonomy" id="652676"/>
    <lineage>
        <taxon>unclassified sequences</taxon>
        <taxon>metagenomes</taxon>
        <taxon>ecological metagenomes</taxon>
    </lineage>
</organism>
<dbReference type="GO" id="GO:0008168">
    <property type="term" value="F:methyltransferase activity"/>
    <property type="evidence" value="ECO:0007669"/>
    <property type="project" value="UniProtKB-KW"/>
</dbReference>
<keyword evidence="1 4" id="KW-0808">Transferase</keyword>
<keyword evidence="4" id="KW-0489">Methyltransferase</keyword>
<dbReference type="Gene3D" id="3.40.50.150">
    <property type="entry name" value="Vaccinia Virus protein VP39"/>
    <property type="match status" value="1"/>
</dbReference>
<dbReference type="GO" id="GO:0002098">
    <property type="term" value="P:tRNA wobble uridine modification"/>
    <property type="evidence" value="ECO:0007669"/>
    <property type="project" value="InterPro"/>
</dbReference>
<gene>
    <name evidence="4" type="ORF">MNBD_GAMMA16-297</name>
</gene>